<accession>A0A7H9HY42</accession>
<reference evidence="12 13" key="1">
    <citation type="submission" date="2020-06" db="EMBL/GenBank/DDBJ databases">
        <title>The yeast mating-type switching endonuclease HO is a domesticated member of an unorthodox homing genetic element family.</title>
        <authorList>
            <person name="Coughlan A.Y."/>
            <person name="Lombardi L."/>
            <person name="Braun-Galleani S."/>
            <person name="Martos A.R."/>
            <person name="Galeote V."/>
            <person name="Bigey F."/>
            <person name="Dequin S."/>
            <person name="Byrne K.P."/>
            <person name="Wolfe K.H."/>
        </authorList>
    </citation>
    <scope>NUCLEOTIDE SEQUENCE [LARGE SCALE GENOMIC DNA]</scope>
    <source>
        <strain evidence="12 13">CBS2947</strain>
    </source>
</reference>
<feature type="domain" description="Potassium channel" evidence="11">
    <location>
        <begin position="214"/>
        <end position="279"/>
    </location>
</feature>
<keyword evidence="4 10" id="KW-1133">Transmembrane helix</keyword>
<keyword evidence="7 8" id="KW-0407">Ion channel</keyword>
<evidence type="ECO:0000313" key="12">
    <source>
        <dbReference type="EMBL" id="QLQ81757.1"/>
    </source>
</evidence>
<evidence type="ECO:0000256" key="7">
    <source>
        <dbReference type="ARBA" id="ARBA00023303"/>
    </source>
</evidence>
<dbReference type="GO" id="GO:0005886">
    <property type="term" value="C:plasma membrane"/>
    <property type="evidence" value="ECO:0007669"/>
    <property type="project" value="TreeGrafter"/>
</dbReference>
<evidence type="ECO:0000256" key="2">
    <source>
        <dbReference type="ARBA" id="ARBA00022448"/>
    </source>
</evidence>
<dbReference type="Gene3D" id="1.10.287.70">
    <property type="match status" value="2"/>
</dbReference>
<dbReference type="GO" id="GO:0030322">
    <property type="term" value="P:stabilization of membrane potential"/>
    <property type="evidence" value="ECO:0007669"/>
    <property type="project" value="TreeGrafter"/>
</dbReference>
<organism evidence="12 13">
    <name type="scientific">Torulaspora globosa</name>
    <dbReference type="NCBI Taxonomy" id="48254"/>
    <lineage>
        <taxon>Eukaryota</taxon>
        <taxon>Fungi</taxon>
        <taxon>Dikarya</taxon>
        <taxon>Ascomycota</taxon>
        <taxon>Saccharomycotina</taxon>
        <taxon>Saccharomycetes</taxon>
        <taxon>Saccharomycetales</taxon>
        <taxon>Saccharomycetaceae</taxon>
        <taxon>Torulaspora</taxon>
    </lineage>
</organism>
<feature type="region of interest" description="Disordered" evidence="9">
    <location>
        <begin position="459"/>
        <end position="503"/>
    </location>
</feature>
<feature type="domain" description="Potassium channel" evidence="11">
    <location>
        <begin position="340"/>
        <end position="416"/>
    </location>
</feature>
<comment type="subcellular location">
    <subcellularLocation>
        <location evidence="1">Membrane</location>
        <topology evidence="1">Multi-pass membrane protein</topology>
    </subcellularLocation>
</comment>
<evidence type="ECO:0000256" key="5">
    <source>
        <dbReference type="ARBA" id="ARBA00023065"/>
    </source>
</evidence>
<dbReference type="Pfam" id="PF07885">
    <property type="entry name" value="Ion_trans_2"/>
    <property type="match status" value="2"/>
</dbReference>
<feature type="compositionally biased region" description="Acidic residues" evidence="9">
    <location>
        <begin position="459"/>
        <end position="480"/>
    </location>
</feature>
<gene>
    <name evidence="12" type="ORF">HG537_0F05190</name>
</gene>
<keyword evidence="6 10" id="KW-0472">Membrane</keyword>
<name>A0A7H9HY42_9SACH</name>
<feature type="compositionally biased region" description="Polar residues" evidence="9">
    <location>
        <begin position="494"/>
        <end position="503"/>
    </location>
</feature>
<dbReference type="OrthoDB" id="297496at2759"/>
<comment type="similarity">
    <text evidence="8">Belongs to the two pore domain potassium channel (TC 1.A.1.8) family.</text>
</comment>
<feature type="transmembrane region" description="Helical" evidence="10">
    <location>
        <begin position="125"/>
        <end position="149"/>
    </location>
</feature>
<evidence type="ECO:0000256" key="9">
    <source>
        <dbReference type="SAM" id="MobiDB-lite"/>
    </source>
</evidence>
<dbReference type="PANTHER" id="PTHR11003">
    <property type="entry name" value="POTASSIUM CHANNEL, SUBFAMILY K"/>
    <property type="match status" value="1"/>
</dbReference>
<evidence type="ECO:0000256" key="3">
    <source>
        <dbReference type="ARBA" id="ARBA00022692"/>
    </source>
</evidence>
<sequence>MRKGDDKERPKHPAFGTALQESISFDHRRVSIIRCDATSVMFVFWFHVSCYFPVLTACLGPIGNTISIACVVEKWRILRVPEDGSISVNDPVGIFTVNVISLVLGFISNIALLLHFGERLSYLKAQWICIVGWTTASFMLMIDVIICGLQYMGEDHEKSIGYWFAAITSGLYFGCTLTLATHFIGYLLGKYPARFNLIKNERSLMVFTVSFSIILVWGGGMFSGLLQISFGNALYFCVVSILTIGLGDILPVTVASRILTLFYSTLGVINLALIIAMTTGIFRSSSGAVVFFHKVEVQRRKELFRIRNNEVSYTSEEAFTKMQKIRKTARSRQRFQALLFTLLAFVIFWHLGSLGLAFAEGWTYFVGMYFGYLCLLAIGYGDYAPVTGAGRALFVIWALGAVPMMSAILSNVGDILLEISDSIDLSIAKRFRLGLQSIIIRGSESWNKYILNDNEILPEDESSDQNYDEGDDNDVTDSEQDERSNHNSKEAAPSASSGPALQGLQSETSILTSGRSSIPGNTERDFQNTLDIFSLFHKESLSDRGRLVRFKTSDLQRMLGTLTKFRSIANQNKDYCLTFNQWRELHELNSLTYDTNAFNDPVFWLSECSPLRFPLNQPKFVALRLFSRIEQIVSELLIREKNSFYMPDNRTTAIEESKIREQGSSTAIGPKRVRSATF</sequence>
<feature type="transmembrane region" description="Helical" evidence="10">
    <location>
        <begin position="362"/>
        <end position="380"/>
    </location>
</feature>
<feature type="transmembrane region" description="Helical" evidence="10">
    <location>
        <begin position="161"/>
        <end position="184"/>
    </location>
</feature>
<dbReference type="PRINTS" id="PR01333">
    <property type="entry name" value="2POREKCHANEL"/>
</dbReference>
<keyword evidence="3 8" id="KW-0812">Transmembrane</keyword>
<feature type="transmembrane region" description="Helical" evidence="10">
    <location>
        <begin position="233"/>
        <end position="255"/>
    </location>
</feature>
<feature type="transmembrane region" description="Helical" evidence="10">
    <location>
        <begin position="335"/>
        <end position="356"/>
    </location>
</feature>
<dbReference type="GO" id="GO:0015271">
    <property type="term" value="F:outward rectifier potassium channel activity"/>
    <property type="evidence" value="ECO:0007669"/>
    <property type="project" value="TreeGrafter"/>
</dbReference>
<feature type="transmembrane region" description="Helical" evidence="10">
    <location>
        <begin position="392"/>
        <end position="412"/>
    </location>
</feature>
<dbReference type="InterPro" id="IPR013099">
    <property type="entry name" value="K_chnl_dom"/>
</dbReference>
<dbReference type="Proteomes" id="UP000510647">
    <property type="component" value="Chromosome 6"/>
</dbReference>
<keyword evidence="2 8" id="KW-0813">Transport</keyword>
<dbReference type="EMBL" id="CP059272">
    <property type="protein sequence ID" value="QLQ81757.1"/>
    <property type="molecule type" value="Genomic_DNA"/>
</dbReference>
<evidence type="ECO:0000259" key="11">
    <source>
        <dbReference type="Pfam" id="PF07885"/>
    </source>
</evidence>
<feature type="transmembrane region" description="Helical" evidence="10">
    <location>
        <begin position="51"/>
        <end position="72"/>
    </location>
</feature>
<proteinExistence type="inferred from homology"/>
<keyword evidence="5 8" id="KW-0406">Ion transport</keyword>
<evidence type="ECO:0000256" key="1">
    <source>
        <dbReference type="ARBA" id="ARBA00004141"/>
    </source>
</evidence>
<evidence type="ECO:0000313" key="13">
    <source>
        <dbReference type="Proteomes" id="UP000510647"/>
    </source>
</evidence>
<evidence type="ECO:0000256" key="4">
    <source>
        <dbReference type="ARBA" id="ARBA00022989"/>
    </source>
</evidence>
<evidence type="ECO:0000256" key="6">
    <source>
        <dbReference type="ARBA" id="ARBA00023136"/>
    </source>
</evidence>
<feature type="transmembrane region" description="Helical" evidence="10">
    <location>
        <begin position="261"/>
        <end position="282"/>
    </location>
</feature>
<evidence type="ECO:0000256" key="8">
    <source>
        <dbReference type="RuleBase" id="RU003857"/>
    </source>
</evidence>
<dbReference type="InterPro" id="IPR003280">
    <property type="entry name" value="2pore_dom_K_chnl"/>
</dbReference>
<keyword evidence="13" id="KW-1185">Reference proteome</keyword>
<dbReference type="GO" id="GO:0022841">
    <property type="term" value="F:potassium ion leak channel activity"/>
    <property type="evidence" value="ECO:0007669"/>
    <property type="project" value="TreeGrafter"/>
</dbReference>
<evidence type="ECO:0000256" key="10">
    <source>
        <dbReference type="SAM" id="Phobius"/>
    </source>
</evidence>
<dbReference type="SUPFAM" id="SSF81324">
    <property type="entry name" value="Voltage-gated potassium channels"/>
    <property type="match status" value="2"/>
</dbReference>
<feature type="transmembrane region" description="Helical" evidence="10">
    <location>
        <begin position="204"/>
        <end position="226"/>
    </location>
</feature>
<feature type="transmembrane region" description="Helical" evidence="10">
    <location>
        <begin position="92"/>
        <end position="113"/>
    </location>
</feature>
<dbReference type="PANTHER" id="PTHR11003:SF342">
    <property type="entry name" value="OUTWARD-RECTIFIER POTASSIUM CHANNEL TOK1"/>
    <property type="match status" value="1"/>
</dbReference>
<protein>
    <recommendedName>
        <fullName evidence="11">Potassium channel domain-containing protein</fullName>
    </recommendedName>
</protein>
<dbReference type="AlphaFoldDB" id="A0A7H9HY42"/>